<evidence type="ECO:0000313" key="2">
    <source>
        <dbReference type="EMBL" id="BAO05215.1"/>
    </source>
</evidence>
<dbReference type="Proteomes" id="UP000054164">
    <property type="component" value="Unassembled WGS sequence"/>
</dbReference>
<feature type="compositionally biased region" description="Basic and acidic residues" evidence="1">
    <location>
        <begin position="81"/>
        <end position="90"/>
    </location>
</feature>
<dbReference type="AlphaFoldDB" id="A0A060N6H3"/>
<sequence length="106" mass="12491">MTSKPLNRSVIAFYEDEVLDMTILEILNDITTKRNRSNKIKDILIEYFNEKYPEDFNEIKNRLSENIEQKITPKKPTTNKDNNKSNKEDDALINLVENNKDKWGSL</sequence>
<protein>
    <submittedName>
        <fullName evidence="2">Cell wall binding repeat-containing protein</fullName>
    </submittedName>
</protein>
<name>A0A060N6H3_CLOBO</name>
<accession>A0A060N6H3</accession>
<dbReference type="HOGENOM" id="CLU_2231843_0_0_9"/>
<gene>
    <name evidence="2" type="ORF">CBO05P2_190</name>
</gene>
<reference evidence="2" key="1">
    <citation type="submission" date="2013-10" db="EMBL/GenBank/DDBJ databases">
        <title>Draft genome sequence of Clostridium botulinum type B strain Osaka05.</title>
        <authorList>
            <person name="Sakaguchi Y."/>
            <person name="Hosomi K."/>
            <person name="Uchiyama J."/>
            <person name="Ogura Y."/>
            <person name="Sakaguchi M."/>
            <person name="Kohda T."/>
            <person name="Mukamoto M."/>
            <person name="Misawa N."/>
            <person name="Matsuzaki S."/>
            <person name="Hayashi T."/>
            <person name="Kozaki S."/>
        </authorList>
    </citation>
    <scope>NUCLEOTIDE SEQUENCE</scope>
    <source>
        <strain evidence="2">Osaka05</strain>
    </source>
</reference>
<proteinExistence type="predicted"/>
<dbReference type="RefSeq" id="WP_030032406.1">
    <property type="nucleotide sequence ID" value="NZ_BA000059.1"/>
</dbReference>
<evidence type="ECO:0000256" key="1">
    <source>
        <dbReference type="SAM" id="MobiDB-lite"/>
    </source>
</evidence>
<organism evidence="2">
    <name type="scientific">Clostridium botulinum B str. Osaka05</name>
    <dbReference type="NCBI Taxonomy" id="1407017"/>
    <lineage>
        <taxon>Bacteria</taxon>
        <taxon>Bacillati</taxon>
        <taxon>Bacillota</taxon>
        <taxon>Clostridia</taxon>
        <taxon>Eubacteriales</taxon>
        <taxon>Clostridiaceae</taxon>
        <taxon>Clostridium</taxon>
    </lineage>
</organism>
<dbReference type="EMBL" id="BA000059">
    <property type="protein sequence ID" value="BAO05215.1"/>
    <property type="molecule type" value="Genomic_DNA"/>
</dbReference>
<feature type="region of interest" description="Disordered" evidence="1">
    <location>
        <begin position="67"/>
        <end position="92"/>
    </location>
</feature>